<dbReference type="OrthoDB" id="9791261at2"/>
<dbReference type="Gene3D" id="1.20.1600.10">
    <property type="entry name" value="Outer membrane efflux proteins (OEP)"/>
    <property type="match status" value="1"/>
</dbReference>
<comment type="similarity">
    <text evidence="2">Belongs to the outer membrane factor (OMF) (TC 1.B.17) family.</text>
</comment>
<dbReference type="AlphaFoldDB" id="A0A562LV37"/>
<protein>
    <submittedName>
        <fullName evidence="8">Outer membrane protein TolC</fullName>
    </submittedName>
</protein>
<dbReference type="GO" id="GO:1990281">
    <property type="term" value="C:efflux pump complex"/>
    <property type="evidence" value="ECO:0007669"/>
    <property type="project" value="TreeGrafter"/>
</dbReference>
<dbReference type="InterPro" id="IPR003423">
    <property type="entry name" value="OMP_efflux"/>
</dbReference>
<keyword evidence="9" id="KW-1185">Reference proteome</keyword>
<dbReference type="GO" id="GO:0015562">
    <property type="term" value="F:efflux transmembrane transporter activity"/>
    <property type="evidence" value="ECO:0007669"/>
    <property type="project" value="InterPro"/>
</dbReference>
<dbReference type="Pfam" id="PF02321">
    <property type="entry name" value="OEP"/>
    <property type="match status" value="2"/>
</dbReference>
<proteinExistence type="inferred from homology"/>
<evidence type="ECO:0000256" key="7">
    <source>
        <dbReference type="ARBA" id="ARBA00023237"/>
    </source>
</evidence>
<dbReference type="GO" id="GO:0009279">
    <property type="term" value="C:cell outer membrane"/>
    <property type="evidence" value="ECO:0007669"/>
    <property type="project" value="UniProtKB-SubCell"/>
</dbReference>
<evidence type="ECO:0000256" key="4">
    <source>
        <dbReference type="ARBA" id="ARBA00022452"/>
    </source>
</evidence>
<dbReference type="SUPFAM" id="SSF56954">
    <property type="entry name" value="Outer membrane efflux proteins (OEP)"/>
    <property type="match status" value="1"/>
</dbReference>
<name>A0A562LV37_9GAMM</name>
<keyword evidence="6" id="KW-0472">Membrane</keyword>
<dbReference type="InterPro" id="IPR051906">
    <property type="entry name" value="TolC-like"/>
</dbReference>
<organism evidence="8 9">
    <name type="scientific">Aerolutibacter ruishenii</name>
    <dbReference type="NCBI Taxonomy" id="686800"/>
    <lineage>
        <taxon>Bacteria</taxon>
        <taxon>Pseudomonadati</taxon>
        <taxon>Pseudomonadota</taxon>
        <taxon>Gammaproteobacteria</taxon>
        <taxon>Lysobacterales</taxon>
        <taxon>Lysobacteraceae</taxon>
        <taxon>Aerolutibacter</taxon>
    </lineage>
</organism>
<evidence type="ECO:0000256" key="5">
    <source>
        <dbReference type="ARBA" id="ARBA00022692"/>
    </source>
</evidence>
<keyword evidence="7" id="KW-0998">Cell outer membrane</keyword>
<evidence type="ECO:0000256" key="2">
    <source>
        <dbReference type="ARBA" id="ARBA00007613"/>
    </source>
</evidence>
<keyword evidence="4" id="KW-1134">Transmembrane beta strand</keyword>
<dbReference type="PANTHER" id="PTHR30026:SF21">
    <property type="entry name" value="SLR1270 PROTEIN"/>
    <property type="match status" value="1"/>
</dbReference>
<evidence type="ECO:0000313" key="9">
    <source>
        <dbReference type="Proteomes" id="UP000316471"/>
    </source>
</evidence>
<dbReference type="PANTHER" id="PTHR30026">
    <property type="entry name" value="OUTER MEMBRANE PROTEIN TOLC"/>
    <property type="match status" value="1"/>
</dbReference>
<evidence type="ECO:0000256" key="3">
    <source>
        <dbReference type="ARBA" id="ARBA00022448"/>
    </source>
</evidence>
<comment type="subcellular location">
    <subcellularLocation>
        <location evidence="1">Cell outer membrane</location>
    </subcellularLocation>
</comment>
<dbReference type="EMBL" id="VLKP01000005">
    <property type="protein sequence ID" value="TWI11494.1"/>
    <property type="molecule type" value="Genomic_DNA"/>
</dbReference>
<accession>A0A562LV37</accession>
<gene>
    <name evidence="8" type="ORF">IP93_01390</name>
</gene>
<reference evidence="8 9" key="1">
    <citation type="journal article" date="2015" name="Stand. Genomic Sci.">
        <title>Genomic Encyclopedia of Bacterial and Archaeal Type Strains, Phase III: the genomes of soil and plant-associated and newly described type strains.</title>
        <authorList>
            <person name="Whitman W.B."/>
            <person name="Woyke T."/>
            <person name="Klenk H.P."/>
            <person name="Zhou Y."/>
            <person name="Lilburn T.G."/>
            <person name="Beck B.J."/>
            <person name="De Vos P."/>
            <person name="Vandamme P."/>
            <person name="Eisen J.A."/>
            <person name="Garrity G."/>
            <person name="Hugenholtz P."/>
            <person name="Kyrpides N.C."/>
        </authorList>
    </citation>
    <scope>NUCLEOTIDE SEQUENCE [LARGE SCALE GENOMIC DNA]</scope>
    <source>
        <strain evidence="8 9">CGMCC 1.10136</strain>
    </source>
</reference>
<sequence>MVTLSASVRVGPEVSRITRWPPGGCRWLGHRTWFAAFLLSWLLSVPPVLAQTAPEALPGSDVASIRGWLLQHNPELRAMQAEADAAETRIVPAGALPDPMVSMELRDIDPDHPAFLPGNVGSTTYQIRQRVPLWGKRALARDVASGQARATGLARGAAALELLVEAEQAYVRYWHADESTQVIDRLIALLDQVEEIAGVRYALGLAPQQDAIRAQVERTTMQRERIQRQSDRMEASAMLNVALGRRADSGLATPSAMPTLPVHSATLTDALARLDDNGHPSLQASQALAEAAHDAAVLQRRARWPDITLGVGAMQRDDRVESYELMLEVEIPLQRRALHARERESLRMEDAALARTEMARNALAGRLGVAWTQWRAAREKRHLIEKAQLPQSDANFKSALASYQVGEVDFNTLLEALTEWQGADLARVDALRDELLGAAEVRAIEGDSP</sequence>
<evidence type="ECO:0000313" key="8">
    <source>
        <dbReference type="EMBL" id="TWI11494.1"/>
    </source>
</evidence>
<comment type="caution">
    <text evidence="8">The sequence shown here is derived from an EMBL/GenBank/DDBJ whole genome shotgun (WGS) entry which is preliminary data.</text>
</comment>
<dbReference type="Proteomes" id="UP000316471">
    <property type="component" value="Unassembled WGS sequence"/>
</dbReference>
<keyword evidence="3" id="KW-0813">Transport</keyword>
<evidence type="ECO:0000256" key="1">
    <source>
        <dbReference type="ARBA" id="ARBA00004442"/>
    </source>
</evidence>
<keyword evidence="5" id="KW-0812">Transmembrane</keyword>
<evidence type="ECO:0000256" key="6">
    <source>
        <dbReference type="ARBA" id="ARBA00023136"/>
    </source>
</evidence>
<dbReference type="GO" id="GO:0015288">
    <property type="term" value="F:porin activity"/>
    <property type="evidence" value="ECO:0007669"/>
    <property type="project" value="TreeGrafter"/>
</dbReference>